<dbReference type="OrthoDB" id="2237583at2759"/>
<gene>
    <name evidence="2" type="ORF">LRAMOSA09817</name>
</gene>
<dbReference type="EMBL" id="LK023325">
    <property type="protein sequence ID" value="CDS08455.1"/>
    <property type="molecule type" value="Genomic_DNA"/>
</dbReference>
<feature type="region of interest" description="Disordered" evidence="1">
    <location>
        <begin position="1"/>
        <end position="50"/>
    </location>
</feature>
<evidence type="ECO:0000313" key="2">
    <source>
        <dbReference type="EMBL" id="CDS08455.1"/>
    </source>
</evidence>
<organism evidence="2">
    <name type="scientific">Lichtheimia ramosa</name>
    <dbReference type="NCBI Taxonomy" id="688394"/>
    <lineage>
        <taxon>Eukaryota</taxon>
        <taxon>Fungi</taxon>
        <taxon>Fungi incertae sedis</taxon>
        <taxon>Mucoromycota</taxon>
        <taxon>Mucoromycotina</taxon>
        <taxon>Mucoromycetes</taxon>
        <taxon>Mucorales</taxon>
        <taxon>Lichtheimiaceae</taxon>
        <taxon>Lichtheimia</taxon>
    </lineage>
</organism>
<feature type="compositionally biased region" description="Basic and acidic residues" evidence="1">
    <location>
        <begin position="77"/>
        <end position="92"/>
    </location>
</feature>
<dbReference type="AlphaFoldDB" id="A0A077WM08"/>
<evidence type="ECO:0000256" key="1">
    <source>
        <dbReference type="SAM" id="MobiDB-lite"/>
    </source>
</evidence>
<feature type="compositionally biased region" description="Polar residues" evidence="1">
    <location>
        <begin position="15"/>
        <end position="33"/>
    </location>
</feature>
<proteinExistence type="predicted"/>
<sequence length="115" mass="12890">MPKQAIPPKSRSKSHSQSVRGSLSKQLATSTSKISKKPKGNSKSMKLKNEALSEQLDDLFGELTPHLTSKTQKKKKTLDSQRADLETKRQMDSAQQEYEKMNNDMEDALGLLTKL</sequence>
<reference evidence="2" key="1">
    <citation type="journal article" date="2014" name="Genome Announc.">
        <title>De novo whole-genome sequence and genome annotation of Lichtheimia ramosa.</title>
        <authorList>
            <person name="Linde J."/>
            <person name="Schwartze V."/>
            <person name="Binder U."/>
            <person name="Lass-Florl C."/>
            <person name="Voigt K."/>
            <person name="Horn F."/>
        </authorList>
    </citation>
    <scope>NUCLEOTIDE SEQUENCE</scope>
    <source>
        <strain evidence="2">JMRC FSU:6197</strain>
    </source>
</reference>
<name>A0A077WM08_9FUNG</name>
<protein>
    <submittedName>
        <fullName evidence="2">Uncharacterized protein</fullName>
    </submittedName>
</protein>
<accession>A0A077WM08</accession>
<feature type="region of interest" description="Disordered" evidence="1">
    <location>
        <begin position="63"/>
        <end position="92"/>
    </location>
</feature>